<dbReference type="GO" id="GO:0005737">
    <property type="term" value="C:cytoplasm"/>
    <property type="evidence" value="ECO:0007669"/>
    <property type="project" value="UniProtKB-SubCell"/>
</dbReference>
<evidence type="ECO:0000256" key="2">
    <source>
        <dbReference type="ARBA" id="ARBA00011062"/>
    </source>
</evidence>
<comment type="function">
    <text evidence="5">Nucleotidase that shows phosphatase activity on nucleoside 5'-monophosphates.</text>
</comment>
<dbReference type="EC" id="3.1.3.5" evidence="5"/>
<dbReference type="HAMAP" id="MF_00060">
    <property type="entry name" value="SurE"/>
    <property type="match status" value="1"/>
</dbReference>
<dbReference type="GO" id="GO:0008253">
    <property type="term" value="F:5'-nucleotidase activity"/>
    <property type="evidence" value="ECO:0007669"/>
    <property type="project" value="UniProtKB-UniRule"/>
</dbReference>
<dbReference type="Gene3D" id="3.40.1210.10">
    <property type="entry name" value="Survival protein SurE-like phosphatase/nucleotidase"/>
    <property type="match status" value="1"/>
</dbReference>
<dbReference type="GO" id="GO:0000166">
    <property type="term" value="F:nucleotide binding"/>
    <property type="evidence" value="ECO:0007669"/>
    <property type="project" value="UniProtKB-KW"/>
</dbReference>
<dbReference type="HOGENOM" id="CLU_045192_1_2_12"/>
<accession>H9UKE1</accession>
<keyword evidence="5" id="KW-0963">Cytoplasm</keyword>
<comment type="catalytic activity">
    <reaction evidence="1 5">
        <text>a ribonucleoside 5'-phosphate + H2O = a ribonucleoside + phosphate</text>
        <dbReference type="Rhea" id="RHEA:12484"/>
        <dbReference type="ChEBI" id="CHEBI:15377"/>
        <dbReference type="ChEBI" id="CHEBI:18254"/>
        <dbReference type="ChEBI" id="CHEBI:43474"/>
        <dbReference type="ChEBI" id="CHEBI:58043"/>
        <dbReference type="EC" id="3.1.3.5"/>
    </reaction>
</comment>
<dbReference type="GO" id="GO:0046872">
    <property type="term" value="F:metal ion binding"/>
    <property type="evidence" value="ECO:0007669"/>
    <property type="project" value="UniProtKB-UniRule"/>
</dbReference>
<dbReference type="InterPro" id="IPR002828">
    <property type="entry name" value="SurE-like_Pase/nucleotidase"/>
</dbReference>
<evidence type="ECO:0000313" key="8">
    <source>
        <dbReference type="Proteomes" id="UP000007383"/>
    </source>
</evidence>
<evidence type="ECO:0000256" key="3">
    <source>
        <dbReference type="ARBA" id="ARBA00022723"/>
    </source>
</evidence>
<dbReference type="SUPFAM" id="SSF64167">
    <property type="entry name" value="SurE-like"/>
    <property type="match status" value="1"/>
</dbReference>
<dbReference type="NCBIfam" id="NF001490">
    <property type="entry name" value="PRK00346.1-4"/>
    <property type="match status" value="1"/>
</dbReference>
<comment type="similarity">
    <text evidence="2 5">Belongs to the SurE nucleotidase family.</text>
</comment>
<feature type="binding site" evidence="5">
    <location>
        <position position="92"/>
    </location>
    <ligand>
        <name>a divalent metal cation</name>
        <dbReference type="ChEBI" id="CHEBI:60240"/>
    </ligand>
</feature>
<evidence type="ECO:0000256" key="5">
    <source>
        <dbReference type="HAMAP-Rule" id="MF_00060"/>
    </source>
</evidence>
<evidence type="ECO:0000313" key="7">
    <source>
        <dbReference type="EMBL" id="AFG37984.1"/>
    </source>
</evidence>
<keyword evidence="5" id="KW-0547">Nucleotide-binding</keyword>
<name>H9UKE1_SPIAZ</name>
<dbReference type="STRING" id="889378.Spiaf_1933"/>
<dbReference type="KEGG" id="sfc:Spiaf_1933"/>
<sequence>MRILLTNDDGIQSPGLKALTAALQDHHDVWVIAPDGERSGMSHSLSLRDPIRVERLGPQQFAVGGSPADCVIVGITGLMEGSPPDVVLSGINLGPNLGTDVTFSGTAAAARQASYMGYPGLALSMYTHTPPFELAPAARFLAANIVALTDLWEESLFININFPNLPSYPAGYAITTPARRLYVDDLHHFDAPAGVRYYFMSGVPRECSLADGSDWFAVEQGQVSISPISVNPINHDAIDHFHQVTLQSGQEGNQ</sequence>
<evidence type="ECO:0000259" key="6">
    <source>
        <dbReference type="Pfam" id="PF01975"/>
    </source>
</evidence>
<dbReference type="PANTHER" id="PTHR30457">
    <property type="entry name" value="5'-NUCLEOTIDASE SURE"/>
    <property type="match status" value="1"/>
</dbReference>
<comment type="cofactor">
    <cofactor evidence="5">
        <name>a divalent metal cation</name>
        <dbReference type="ChEBI" id="CHEBI:60240"/>
    </cofactor>
    <text evidence="5">Binds 1 divalent metal cation per subunit.</text>
</comment>
<feature type="domain" description="Survival protein SurE-like phosphatase/nucleotidase" evidence="6">
    <location>
        <begin position="3"/>
        <end position="182"/>
    </location>
</feature>
<dbReference type="InterPro" id="IPR036523">
    <property type="entry name" value="SurE-like_sf"/>
</dbReference>
<feature type="binding site" evidence="5">
    <location>
        <position position="8"/>
    </location>
    <ligand>
        <name>a divalent metal cation</name>
        <dbReference type="ChEBI" id="CHEBI:60240"/>
    </ligand>
</feature>
<dbReference type="Pfam" id="PF01975">
    <property type="entry name" value="SurE"/>
    <property type="match status" value="1"/>
</dbReference>
<keyword evidence="3 5" id="KW-0479">Metal-binding</keyword>
<dbReference type="EMBL" id="CP003282">
    <property type="protein sequence ID" value="AFG37984.1"/>
    <property type="molecule type" value="Genomic_DNA"/>
</dbReference>
<dbReference type="RefSeq" id="WP_014455967.1">
    <property type="nucleotide sequence ID" value="NC_017098.1"/>
</dbReference>
<dbReference type="InterPro" id="IPR030048">
    <property type="entry name" value="SurE"/>
</dbReference>
<keyword evidence="8" id="KW-1185">Reference proteome</keyword>
<dbReference type="eggNOG" id="COG0496">
    <property type="taxonomic scope" value="Bacteria"/>
</dbReference>
<evidence type="ECO:0000256" key="4">
    <source>
        <dbReference type="ARBA" id="ARBA00022801"/>
    </source>
</evidence>
<dbReference type="Proteomes" id="UP000007383">
    <property type="component" value="Chromosome"/>
</dbReference>
<feature type="binding site" evidence="5">
    <location>
        <position position="9"/>
    </location>
    <ligand>
        <name>a divalent metal cation</name>
        <dbReference type="ChEBI" id="CHEBI:60240"/>
    </ligand>
</feature>
<comment type="subcellular location">
    <subcellularLocation>
        <location evidence="5">Cytoplasm</location>
    </subcellularLocation>
</comment>
<proteinExistence type="inferred from homology"/>
<dbReference type="PANTHER" id="PTHR30457:SF0">
    <property type="entry name" value="PHOSPHATASE, PUTATIVE (AFU_ORTHOLOGUE AFUA_4G01070)-RELATED"/>
    <property type="match status" value="1"/>
</dbReference>
<gene>
    <name evidence="5" type="primary">surE</name>
    <name evidence="7" type="ordered locus">Spiaf_1933</name>
</gene>
<dbReference type="OrthoDB" id="9780815at2"/>
<dbReference type="NCBIfam" id="TIGR00087">
    <property type="entry name" value="surE"/>
    <property type="match status" value="1"/>
</dbReference>
<feature type="binding site" evidence="5">
    <location>
        <position position="39"/>
    </location>
    <ligand>
        <name>a divalent metal cation</name>
        <dbReference type="ChEBI" id="CHEBI:60240"/>
    </ligand>
</feature>
<dbReference type="PATRIC" id="fig|889378.3.peg.1919"/>
<dbReference type="AlphaFoldDB" id="H9UKE1"/>
<keyword evidence="4 5" id="KW-0378">Hydrolase</keyword>
<evidence type="ECO:0000256" key="1">
    <source>
        <dbReference type="ARBA" id="ARBA00000815"/>
    </source>
</evidence>
<reference evidence="8" key="1">
    <citation type="journal article" date="2013" name="Stand. Genomic Sci.">
        <title>Complete genome sequence of the halophilic bacterium Spirochaeta africana type strain (Z-7692(T)) from the alkaline Lake Magadi in the East African Rift.</title>
        <authorList>
            <person name="Liolos K."/>
            <person name="Abt B."/>
            <person name="Scheuner C."/>
            <person name="Teshima H."/>
            <person name="Held B."/>
            <person name="Lapidus A."/>
            <person name="Nolan M."/>
            <person name="Lucas S."/>
            <person name="Deshpande S."/>
            <person name="Cheng J.F."/>
            <person name="Tapia R."/>
            <person name="Goodwin L.A."/>
            <person name="Pitluck S."/>
            <person name="Pagani I."/>
            <person name="Ivanova N."/>
            <person name="Mavromatis K."/>
            <person name="Mikhailova N."/>
            <person name="Huntemann M."/>
            <person name="Pati A."/>
            <person name="Chen A."/>
            <person name="Palaniappan K."/>
            <person name="Land M."/>
            <person name="Rohde M."/>
            <person name="Tindall B.J."/>
            <person name="Detter J.C."/>
            <person name="Goker M."/>
            <person name="Bristow J."/>
            <person name="Eisen J.A."/>
            <person name="Markowitz V."/>
            <person name="Hugenholtz P."/>
            <person name="Woyke T."/>
            <person name="Klenk H.P."/>
            <person name="Kyrpides N.C."/>
        </authorList>
    </citation>
    <scope>NUCLEOTIDE SEQUENCE</scope>
    <source>
        <strain evidence="8">ATCC 700263 / DSM 8902 / Z-7692</strain>
    </source>
</reference>
<protein>
    <recommendedName>
        <fullName evidence="5">5'-nucleotidase SurE</fullName>
        <ecNumber evidence="5">3.1.3.5</ecNumber>
    </recommendedName>
    <alternativeName>
        <fullName evidence="5">Nucleoside 5'-monophosphate phosphohydrolase</fullName>
    </alternativeName>
</protein>
<organism evidence="7 8">
    <name type="scientific">Spirochaeta africana (strain ATCC 700263 / DSM 8902 / Z-7692)</name>
    <dbReference type="NCBI Taxonomy" id="889378"/>
    <lineage>
        <taxon>Bacteria</taxon>
        <taxon>Pseudomonadati</taxon>
        <taxon>Spirochaetota</taxon>
        <taxon>Spirochaetia</taxon>
        <taxon>Spirochaetales</taxon>
        <taxon>Spirochaetaceae</taxon>
        <taxon>Spirochaeta</taxon>
    </lineage>
</organism>